<name>A0A841MPN5_9BACT</name>
<sequence>MRVKEPISAIYPNMGYWLMLFIAGIFGGFYFTYFSILTSPFPGIVHLHFSLMSVWVCMAITQPLLIKYRKLSLHRKVGKLSYFLIPLVLLTSFLMMRHSYQGQLALLTENISNGQESMSIDEGLILLGSYQAIGFVYLIWLGSFYTLAIYFKKTPAIHARFMVAAVLTFMGPTLDRILYFWFDVKYVFPGFGPEYVSFLLIDLILIFLLIYDLKKGRNLYPIIFSLSLYILFQILYVIVPQSGAFSKLVNFLLD</sequence>
<comment type="caution">
    <text evidence="2">The sequence shown here is derived from an EMBL/GenBank/DDBJ whole genome shotgun (WGS) entry which is preliminary data.</text>
</comment>
<evidence type="ECO:0000313" key="2">
    <source>
        <dbReference type="EMBL" id="MBB6326694.1"/>
    </source>
</evidence>
<evidence type="ECO:0000313" key="3">
    <source>
        <dbReference type="Proteomes" id="UP000588604"/>
    </source>
</evidence>
<keyword evidence="1" id="KW-0812">Transmembrane</keyword>
<evidence type="ECO:0000256" key="1">
    <source>
        <dbReference type="SAM" id="Phobius"/>
    </source>
</evidence>
<keyword evidence="1" id="KW-1133">Transmembrane helix</keyword>
<feature type="transmembrane region" description="Helical" evidence="1">
    <location>
        <begin position="194"/>
        <end position="211"/>
    </location>
</feature>
<feature type="transmembrane region" description="Helical" evidence="1">
    <location>
        <begin position="132"/>
        <end position="151"/>
    </location>
</feature>
<organism evidence="2 3">
    <name type="scientific">Algoriphagus iocasae</name>
    <dbReference type="NCBI Taxonomy" id="1836499"/>
    <lineage>
        <taxon>Bacteria</taxon>
        <taxon>Pseudomonadati</taxon>
        <taxon>Bacteroidota</taxon>
        <taxon>Cytophagia</taxon>
        <taxon>Cytophagales</taxon>
        <taxon>Cyclobacteriaceae</taxon>
        <taxon>Algoriphagus</taxon>
    </lineage>
</organism>
<reference evidence="2 3" key="1">
    <citation type="submission" date="2020-08" db="EMBL/GenBank/DDBJ databases">
        <title>Genomic Encyclopedia of Type Strains, Phase IV (KMG-IV): sequencing the most valuable type-strain genomes for metagenomic binning, comparative biology and taxonomic classification.</title>
        <authorList>
            <person name="Goeker M."/>
        </authorList>
    </citation>
    <scope>NUCLEOTIDE SEQUENCE [LARGE SCALE GENOMIC DNA]</scope>
    <source>
        <strain evidence="2 3">DSM 102044</strain>
    </source>
</reference>
<dbReference type="AlphaFoldDB" id="A0A841MPN5"/>
<feature type="transmembrane region" description="Helical" evidence="1">
    <location>
        <begin position="218"/>
        <end position="239"/>
    </location>
</feature>
<accession>A0A841MPN5</accession>
<proteinExistence type="predicted"/>
<feature type="transmembrane region" description="Helical" evidence="1">
    <location>
        <begin position="163"/>
        <end position="182"/>
    </location>
</feature>
<feature type="transmembrane region" description="Helical" evidence="1">
    <location>
        <begin position="16"/>
        <end position="36"/>
    </location>
</feature>
<feature type="transmembrane region" description="Helical" evidence="1">
    <location>
        <begin position="80"/>
        <end position="100"/>
    </location>
</feature>
<dbReference type="Proteomes" id="UP000588604">
    <property type="component" value="Unassembled WGS sequence"/>
</dbReference>
<keyword evidence="3" id="KW-1185">Reference proteome</keyword>
<dbReference type="RefSeq" id="WP_184495276.1">
    <property type="nucleotide sequence ID" value="NZ_JACIJO010000002.1"/>
</dbReference>
<feature type="transmembrane region" description="Helical" evidence="1">
    <location>
        <begin position="48"/>
        <end position="68"/>
    </location>
</feature>
<dbReference type="EMBL" id="JACIJO010000002">
    <property type="protein sequence ID" value="MBB6326694.1"/>
    <property type="molecule type" value="Genomic_DNA"/>
</dbReference>
<keyword evidence="1" id="KW-0472">Membrane</keyword>
<protein>
    <submittedName>
        <fullName evidence="2">Uncharacterized protein</fullName>
    </submittedName>
</protein>
<gene>
    <name evidence="2" type="ORF">FHS59_002322</name>
</gene>